<feature type="non-terminal residue" evidence="2">
    <location>
        <position position="1"/>
    </location>
</feature>
<feature type="non-terminal residue" evidence="2">
    <location>
        <position position="449"/>
    </location>
</feature>
<evidence type="ECO:0000256" key="1">
    <source>
        <dbReference type="SAM" id="MobiDB-lite"/>
    </source>
</evidence>
<reference evidence="2" key="2">
    <citation type="journal article" date="2014" name="ISME J.">
        <title>Microbial stratification in low pH oxic and suboxic macroscopic growths along an acid mine drainage.</title>
        <authorList>
            <person name="Mendez-Garcia C."/>
            <person name="Mesa V."/>
            <person name="Sprenger R.R."/>
            <person name="Richter M."/>
            <person name="Diez M.S."/>
            <person name="Solano J."/>
            <person name="Bargiela R."/>
            <person name="Golyshina O.V."/>
            <person name="Manteca A."/>
            <person name="Ramos J.L."/>
            <person name="Gallego J.R."/>
            <person name="Llorente I."/>
            <person name="Martins Dos Santos V.A."/>
            <person name="Jensen O.N."/>
            <person name="Pelaez A.I."/>
            <person name="Sanchez J."/>
            <person name="Ferrer M."/>
        </authorList>
    </citation>
    <scope>NUCLEOTIDE SEQUENCE</scope>
</reference>
<dbReference type="AlphaFoldDB" id="T0Z446"/>
<reference evidence="2" key="1">
    <citation type="submission" date="2013-08" db="EMBL/GenBank/DDBJ databases">
        <authorList>
            <person name="Mendez C."/>
            <person name="Richter M."/>
            <person name="Ferrer M."/>
            <person name="Sanchez J."/>
        </authorList>
    </citation>
    <scope>NUCLEOTIDE SEQUENCE</scope>
</reference>
<comment type="caution">
    <text evidence="2">The sequence shown here is derived from an EMBL/GenBank/DDBJ whole genome shotgun (WGS) entry which is preliminary data.</text>
</comment>
<protein>
    <submittedName>
        <fullName evidence="2">Uncharacterized protein</fullName>
    </submittedName>
</protein>
<dbReference type="InterPro" id="IPR015915">
    <property type="entry name" value="Kelch-typ_b-propeller"/>
</dbReference>
<feature type="compositionally biased region" description="Pro residues" evidence="1">
    <location>
        <begin position="368"/>
        <end position="390"/>
    </location>
</feature>
<dbReference type="SUPFAM" id="SSF117281">
    <property type="entry name" value="Kelch motif"/>
    <property type="match status" value="1"/>
</dbReference>
<sequence length="449" mass="46120">NEYDATWEFVDGSWHQVTTTPAEFSPVSIPFPTMTYDASTRKIIMIAGQSGGAQPTSTWSYSEGVWQSAGALPVHYGGAGDFVYDPAIGYDVEFGDNTVYNSTSQATLWINSTWLYSSGTWTNASIAGPPHARILPAMTFDAADGYLLLYGGNAPPASRWYNDTWALVTPPVALRLSVRAAPEAICSAVSQTCGLSTDETQVTLSASAQPAVPGIVYGADDGSGTTVSGPYYWVDEPSLTFVGTGNFSLAEPFEPQLTCTGAGGDPRPCPSSLNLTSAGGGETAYTWQWGGTGAGTLFRAGDSWNVSFILLADGPPYGHEPIDRCSTNACAAAGWSTAEMVSSVAFGTPGSNPTAIASFPIARVTVLPPQPSSNPPPGTSPPPPPPPTGSPIPVGGSPVATPVNAPGGSLGALNGIRNLISPTGAAVGIVAAGLTRVAVSRPARAIRVG</sequence>
<organism evidence="2">
    <name type="scientific">mine drainage metagenome</name>
    <dbReference type="NCBI Taxonomy" id="410659"/>
    <lineage>
        <taxon>unclassified sequences</taxon>
        <taxon>metagenomes</taxon>
        <taxon>ecological metagenomes</taxon>
    </lineage>
</organism>
<gene>
    <name evidence="2" type="ORF">B1B_15553</name>
</gene>
<name>T0Z446_9ZZZZ</name>
<feature type="region of interest" description="Disordered" evidence="1">
    <location>
        <begin position="367"/>
        <end position="403"/>
    </location>
</feature>
<evidence type="ECO:0000313" key="2">
    <source>
        <dbReference type="EMBL" id="EQD39047.1"/>
    </source>
</evidence>
<accession>T0Z446</accession>
<proteinExistence type="predicted"/>
<dbReference type="EMBL" id="AUZY01010352">
    <property type="protein sequence ID" value="EQD39047.1"/>
    <property type="molecule type" value="Genomic_DNA"/>
</dbReference>